<name>A0A7S3ZJV1_9STRA</name>
<keyword evidence="5 7" id="KW-0472">Membrane</keyword>
<feature type="region of interest" description="Disordered" evidence="6">
    <location>
        <begin position="1"/>
        <end position="33"/>
    </location>
</feature>
<evidence type="ECO:0000256" key="4">
    <source>
        <dbReference type="ARBA" id="ARBA00022989"/>
    </source>
</evidence>
<feature type="domain" description="MgtC/SapB/SrpB/YhiD N-terminal" evidence="8">
    <location>
        <begin position="130"/>
        <end position="260"/>
    </location>
</feature>
<evidence type="ECO:0000256" key="2">
    <source>
        <dbReference type="ARBA" id="ARBA00022475"/>
    </source>
</evidence>
<evidence type="ECO:0000313" key="11">
    <source>
        <dbReference type="Proteomes" id="UP000789595"/>
    </source>
</evidence>
<dbReference type="OrthoDB" id="10052237at2759"/>
<keyword evidence="11" id="KW-1185">Reference proteome</keyword>
<dbReference type="GO" id="GO:0005886">
    <property type="term" value="C:plasma membrane"/>
    <property type="evidence" value="ECO:0007669"/>
    <property type="project" value="UniProtKB-SubCell"/>
</dbReference>
<dbReference type="EMBL" id="CAKKNE010000003">
    <property type="protein sequence ID" value="CAH0371659.1"/>
    <property type="molecule type" value="Genomic_DNA"/>
</dbReference>
<dbReference type="EMBL" id="HBIW01001170">
    <property type="protein sequence ID" value="CAE0685568.1"/>
    <property type="molecule type" value="Transcribed_RNA"/>
</dbReference>
<proteinExistence type="predicted"/>
<dbReference type="InterPro" id="IPR049177">
    <property type="entry name" value="MgtC_SapB_SrpB_YhiD_N"/>
</dbReference>
<keyword evidence="4 7" id="KW-1133">Transmembrane helix</keyword>
<protein>
    <recommendedName>
        <fullName evidence="8">MgtC/SapB/SrpB/YhiD N-terminal domain-containing protein</fullName>
    </recommendedName>
</protein>
<dbReference type="PANTHER" id="PTHR33778">
    <property type="entry name" value="PROTEIN MGTC"/>
    <property type="match status" value="1"/>
</dbReference>
<dbReference type="AlphaFoldDB" id="A0A7S3ZJV1"/>
<sequence>MSLSNRNNNTKTDYASIEGGYDGSPRPPRRTDSVMDKLHQLPQRYFSPAASRQQVCAYILSACLFLSTTCIVLFEPWLRPACDEALVDAIFPKHDAPFVNPHYDPGCRNVRYIQLLNLTQRECDLGRRILFSILCGGAVGYERRRGDRPAGIRTMALVALGACIFTITSLLAFEDGPMAWDSSRVAAAIPSGVGFLGAGLIWKASTKTGRGTEQQHVHGITTAASTWVSAAIGVAAGGAMYFVAFFSVLTLLFVLRFGPRARDIQGSEPEASGSENDLVELERRREGGGCFAVPPPRTTYHA</sequence>
<dbReference type="InterPro" id="IPR003416">
    <property type="entry name" value="MgtC/SapB/SrpB/YhiD_fam"/>
</dbReference>
<feature type="compositionally biased region" description="Polar residues" evidence="6">
    <location>
        <begin position="1"/>
        <end position="13"/>
    </location>
</feature>
<evidence type="ECO:0000256" key="1">
    <source>
        <dbReference type="ARBA" id="ARBA00004651"/>
    </source>
</evidence>
<reference evidence="9" key="1">
    <citation type="submission" date="2021-01" db="EMBL/GenBank/DDBJ databases">
        <authorList>
            <person name="Corre E."/>
            <person name="Pelletier E."/>
            <person name="Niang G."/>
            <person name="Scheremetjew M."/>
            <person name="Finn R."/>
            <person name="Kale V."/>
            <person name="Holt S."/>
            <person name="Cochrane G."/>
            <person name="Meng A."/>
            <person name="Brown T."/>
            <person name="Cohen L."/>
        </authorList>
    </citation>
    <scope>NUCLEOTIDE SEQUENCE</scope>
    <source>
        <strain evidence="9">CCMP1756</strain>
    </source>
</reference>
<feature type="transmembrane region" description="Helical" evidence="7">
    <location>
        <begin position="240"/>
        <end position="258"/>
    </location>
</feature>
<feature type="transmembrane region" description="Helical" evidence="7">
    <location>
        <begin position="55"/>
        <end position="74"/>
    </location>
</feature>
<evidence type="ECO:0000256" key="7">
    <source>
        <dbReference type="SAM" id="Phobius"/>
    </source>
</evidence>
<comment type="subcellular location">
    <subcellularLocation>
        <location evidence="1">Cell membrane</location>
        <topology evidence="1">Multi-pass membrane protein</topology>
    </subcellularLocation>
</comment>
<keyword evidence="2" id="KW-1003">Cell membrane</keyword>
<evidence type="ECO:0000313" key="10">
    <source>
        <dbReference type="EMBL" id="CAH0371659.1"/>
    </source>
</evidence>
<reference evidence="10" key="2">
    <citation type="submission" date="2021-11" db="EMBL/GenBank/DDBJ databases">
        <authorList>
            <consortium name="Genoscope - CEA"/>
            <person name="William W."/>
        </authorList>
    </citation>
    <scope>NUCLEOTIDE SEQUENCE</scope>
</reference>
<evidence type="ECO:0000256" key="3">
    <source>
        <dbReference type="ARBA" id="ARBA00022692"/>
    </source>
</evidence>
<organism evidence="9">
    <name type="scientific">Pelagomonas calceolata</name>
    <dbReference type="NCBI Taxonomy" id="35677"/>
    <lineage>
        <taxon>Eukaryota</taxon>
        <taxon>Sar</taxon>
        <taxon>Stramenopiles</taxon>
        <taxon>Ochrophyta</taxon>
        <taxon>Pelagophyceae</taxon>
        <taxon>Pelagomonadales</taxon>
        <taxon>Pelagomonadaceae</taxon>
        <taxon>Pelagomonas</taxon>
    </lineage>
</organism>
<evidence type="ECO:0000313" key="9">
    <source>
        <dbReference type="EMBL" id="CAE0685568.1"/>
    </source>
</evidence>
<feature type="transmembrane region" description="Helical" evidence="7">
    <location>
        <begin position="154"/>
        <end position="173"/>
    </location>
</feature>
<evidence type="ECO:0000256" key="5">
    <source>
        <dbReference type="ARBA" id="ARBA00023136"/>
    </source>
</evidence>
<dbReference type="Proteomes" id="UP000789595">
    <property type="component" value="Unassembled WGS sequence"/>
</dbReference>
<evidence type="ECO:0000259" key="8">
    <source>
        <dbReference type="Pfam" id="PF02308"/>
    </source>
</evidence>
<dbReference type="PANTHER" id="PTHR33778:SF1">
    <property type="entry name" value="MAGNESIUM TRANSPORTER YHID-RELATED"/>
    <property type="match status" value="1"/>
</dbReference>
<dbReference type="PRINTS" id="PR01837">
    <property type="entry name" value="MGTCSAPBPROT"/>
</dbReference>
<evidence type="ECO:0000256" key="6">
    <source>
        <dbReference type="SAM" id="MobiDB-lite"/>
    </source>
</evidence>
<gene>
    <name evidence="9" type="ORF">PCAL00307_LOCUS1002</name>
    <name evidence="10" type="ORF">PECAL_3P16110</name>
</gene>
<accession>A0A7S3ZJV1</accession>
<dbReference type="Pfam" id="PF02308">
    <property type="entry name" value="MgtC"/>
    <property type="match status" value="1"/>
</dbReference>
<keyword evidence="3 7" id="KW-0812">Transmembrane</keyword>
<feature type="transmembrane region" description="Helical" evidence="7">
    <location>
        <begin position="185"/>
        <end position="204"/>
    </location>
</feature>